<protein>
    <submittedName>
        <fullName evidence="3">DUF4349 domain-containing protein</fullName>
    </submittedName>
</protein>
<comment type="caution">
    <text evidence="3">The sequence shown here is derived from an EMBL/GenBank/DDBJ whole genome shotgun (WGS) entry which is preliminary data.</text>
</comment>
<keyword evidence="1" id="KW-0812">Transmembrane</keyword>
<evidence type="ECO:0000313" key="3">
    <source>
        <dbReference type="EMBL" id="TCD03991.1"/>
    </source>
</evidence>
<evidence type="ECO:0000256" key="1">
    <source>
        <dbReference type="SAM" id="Phobius"/>
    </source>
</evidence>
<reference evidence="3 4" key="1">
    <citation type="submission" date="2019-02" db="EMBL/GenBank/DDBJ databases">
        <title>Pedobacter sp. RP-1-14 sp. nov., isolated from Arctic soil.</title>
        <authorList>
            <person name="Dahal R.H."/>
        </authorList>
    </citation>
    <scope>NUCLEOTIDE SEQUENCE [LARGE SCALE GENOMIC DNA]</scope>
    <source>
        <strain evidence="3 4">RP-1-14</strain>
    </source>
</reference>
<dbReference type="EMBL" id="SJSL01000001">
    <property type="protein sequence ID" value="TCD03991.1"/>
    <property type="molecule type" value="Genomic_DNA"/>
</dbReference>
<organism evidence="3 4">
    <name type="scientific">Pedobacter psychroterrae</name>
    <dbReference type="NCBI Taxonomy" id="2530453"/>
    <lineage>
        <taxon>Bacteria</taxon>
        <taxon>Pseudomonadati</taxon>
        <taxon>Bacteroidota</taxon>
        <taxon>Sphingobacteriia</taxon>
        <taxon>Sphingobacteriales</taxon>
        <taxon>Sphingobacteriaceae</taxon>
        <taxon>Pedobacter</taxon>
    </lineage>
</organism>
<feature type="transmembrane region" description="Helical" evidence="1">
    <location>
        <begin position="239"/>
        <end position="263"/>
    </location>
</feature>
<sequence length="276" mass="31517">MLYGCNNEKSADYQESEQVANASLETGDTTVTEKIIKTAEIRFRVKNARQTKKEISDQLKKLGGKLVESDMQSNIQKSEKVKYSADSLLEITAYKTEGKIIAKVPSAMLDEFTDFVAEKAYFVDYQSLKFDDSSVSYLGNKIKADNRVAAINSLNKQANKKSGNVETSLYIKDDYVDQKIKNLLIDEQVKFSTITLNFYQDNTISRLVVGNDNLYDYRPGFFQRMGLNFVTGWTIFQEMILIAVNLWMLILVAALIYFGIVYYRKHRRLLSGRGMV</sequence>
<evidence type="ECO:0000259" key="2">
    <source>
        <dbReference type="Pfam" id="PF14257"/>
    </source>
</evidence>
<name>A0A4R0NS65_9SPHI</name>
<accession>A0A4R0NS65</accession>
<gene>
    <name evidence="3" type="ORF">EZ437_03120</name>
</gene>
<dbReference type="OrthoDB" id="790552at2"/>
<dbReference type="InterPro" id="IPR025645">
    <property type="entry name" value="DUF4349"/>
</dbReference>
<feature type="domain" description="DUF4349" evidence="2">
    <location>
        <begin position="34"/>
        <end position="258"/>
    </location>
</feature>
<proteinExistence type="predicted"/>
<dbReference type="AlphaFoldDB" id="A0A4R0NS65"/>
<dbReference type="Pfam" id="PF14257">
    <property type="entry name" value="DUF4349"/>
    <property type="match status" value="1"/>
</dbReference>
<keyword evidence="1" id="KW-1133">Transmembrane helix</keyword>
<keyword evidence="4" id="KW-1185">Reference proteome</keyword>
<dbReference type="Proteomes" id="UP000293347">
    <property type="component" value="Unassembled WGS sequence"/>
</dbReference>
<keyword evidence="1" id="KW-0472">Membrane</keyword>
<evidence type="ECO:0000313" key="4">
    <source>
        <dbReference type="Proteomes" id="UP000293347"/>
    </source>
</evidence>